<keyword evidence="14" id="KW-0282">Flagellum</keyword>
<name>A0A644Z5D0_9ZZZZ</name>
<dbReference type="Gene3D" id="3.40.1690.10">
    <property type="entry name" value="secretion proteins EscU"/>
    <property type="match status" value="1"/>
</dbReference>
<dbReference type="GO" id="GO:0005886">
    <property type="term" value="C:plasma membrane"/>
    <property type="evidence" value="ECO:0007669"/>
    <property type="project" value="UniProtKB-SubCell"/>
</dbReference>
<dbReference type="GO" id="GO:0009306">
    <property type="term" value="P:protein secretion"/>
    <property type="evidence" value="ECO:0007669"/>
    <property type="project" value="InterPro"/>
</dbReference>
<feature type="transmembrane region" description="Helical" evidence="13">
    <location>
        <begin position="145"/>
        <end position="163"/>
    </location>
</feature>
<evidence type="ECO:0000256" key="11">
    <source>
        <dbReference type="ARBA" id="ARBA00023225"/>
    </source>
</evidence>
<keyword evidence="14" id="KW-0966">Cell projection</keyword>
<feature type="transmembrane region" description="Helical" evidence="13">
    <location>
        <begin position="87"/>
        <end position="112"/>
    </location>
</feature>
<accession>A0A644Z5D0</accession>
<keyword evidence="9 13" id="KW-1133">Transmembrane helix</keyword>
<comment type="similarity">
    <text evidence="2">Belongs to the type III secretion exporter family.</text>
</comment>
<evidence type="ECO:0000256" key="7">
    <source>
        <dbReference type="ARBA" id="ARBA00022795"/>
    </source>
</evidence>
<evidence type="ECO:0000256" key="6">
    <source>
        <dbReference type="ARBA" id="ARBA00022692"/>
    </source>
</evidence>
<evidence type="ECO:0000256" key="1">
    <source>
        <dbReference type="ARBA" id="ARBA00004651"/>
    </source>
</evidence>
<dbReference type="GO" id="GO:0044780">
    <property type="term" value="P:bacterial-type flagellum assembly"/>
    <property type="evidence" value="ECO:0007669"/>
    <property type="project" value="InterPro"/>
</dbReference>
<evidence type="ECO:0000256" key="4">
    <source>
        <dbReference type="ARBA" id="ARBA00022448"/>
    </source>
</evidence>
<feature type="region of interest" description="Disordered" evidence="12">
    <location>
        <begin position="1"/>
        <end position="27"/>
    </location>
</feature>
<evidence type="ECO:0000256" key="8">
    <source>
        <dbReference type="ARBA" id="ARBA00022927"/>
    </source>
</evidence>
<keyword evidence="6 13" id="KW-0812">Transmembrane</keyword>
<dbReference type="AlphaFoldDB" id="A0A644Z5D0"/>
<evidence type="ECO:0000256" key="10">
    <source>
        <dbReference type="ARBA" id="ARBA00023136"/>
    </source>
</evidence>
<evidence type="ECO:0000256" key="9">
    <source>
        <dbReference type="ARBA" id="ARBA00022989"/>
    </source>
</evidence>
<keyword evidence="10 13" id="KW-0472">Membrane</keyword>
<evidence type="ECO:0000256" key="5">
    <source>
        <dbReference type="ARBA" id="ARBA00022475"/>
    </source>
</evidence>
<keyword evidence="11" id="KW-1006">Bacterial flagellum protein export</keyword>
<sequence>MSQGAGEKTEKATPKKKRDAREKGEVHKSADLSSSVLICAMFGMLRAGYDGFVRSMRAFMTKFLSPEIVGRAATLTPTTLRATYAEVLLTVLPVIMPLLLGAVLCGAAVHLVQTGPMFSPAKLKPDFSKINPIQGFKRLFSSRSLMELAKSIIKVVILGWIIYKYLRGAIQSFLKLMYVDVAVAFSTVISTCISMALTIGMALVAFSVIDVLYQWWKYEKDMMMTKQEVKEEHKQTEGDPQIKGKIRQKQRRMSAMRMMRQVPQADVVITNPTHYAIALRYKQPQDRAPVVLAKGQDFLAQRIKKAAKDHKITIVENKPVARALYDACQVGDEIPGELYQAVADILIYVYKTSKQASGKGGIA</sequence>
<dbReference type="InterPro" id="IPR006135">
    <property type="entry name" value="T3SS_substrate_exporter"/>
</dbReference>
<keyword evidence="14" id="KW-0969">Cilium</keyword>
<dbReference type="SUPFAM" id="SSF160544">
    <property type="entry name" value="EscU C-terminal domain-like"/>
    <property type="match status" value="1"/>
</dbReference>
<evidence type="ECO:0000256" key="12">
    <source>
        <dbReference type="SAM" id="MobiDB-lite"/>
    </source>
</evidence>
<protein>
    <recommendedName>
        <fullName evidence="3">Flagellar biosynthetic protein FlhB</fullName>
    </recommendedName>
</protein>
<evidence type="ECO:0000313" key="14">
    <source>
        <dbReference type="EMBL" id="MPM35488.1"/>
    </source>
</evidence>
<comment type="caution">
    <text evidence="14">The sequence shown here is derived from an EMBL/GenBank/DDBJ whole genome shotgun (WGS) entry which is preliminary data.</text>
</comment>
<keyword evidence="7" id="KW-1005">Bacterial flagellum biogenesis</keyword>
<dbReference type="InterPro" id="IPR006136">
    <property type="entry name" value="FlhB"/>
</dbReference>
<organism evidence="14">
    <name type="scientific">bioreactor metagenome</name>
    <dbReference type="NCBI Taxonomy" id="1076179"/>
    <lineage>
        <taxon>unclassified sequences</taxon>
        <taxon>metagenomes</taxon>
        <taxon>ecological metagenomes</taxon>
    </lineage>
</organism>
<comment type="subcellular location">
    <subcellularLocation>
        <location evidence="1">Cell membrane</location>
        <topology evidence="1">Multi-pass membrane protein</topology>
    </subcellularLocation>
</comment>
<dbReference type="InterPro" id="IPR029025">
    <property type="entry name" value="T3SS_substrate_exporter_C"/>
</dbReference>
<dbReference type="Gene3D" id="6.10.250.2080">
    <property type="match status" value="1"/>
</dbReference>
<dbReference type="PRINTS" id="PR00950">
    <property type="entry name" value="TYPE3IMSPROT"/>
</dbReference>
<keyword evidence="8" id="KW-0653">Protein transport</keyword>
<dbReference type="NCBIfam" id="TIGR00328">
    <property type="entry name" value="flhB"/>
    <property type="match status" value="1"/>
</dbReference>
<proteinExistence type="inferred from homology"/>
<feature type="transmembrane region" description="Helical" evidence="13">
    <location>
        <begin position="183"/>
        <end position="216"/>
    </location>
</feature>
<reference evidence="14" key="1">
    <citation type="submission" date="2019-08" db="EMBL/GenBank/DDBJ databases">
        <authorList>
            <person name="Kucharzyk K."/>
            <person name="Murdoch R.W."/>
            <person name="Higgins S."/>
            <person name="Loffler F."/>
        </authorList>
    </citation>
    <scope>NUCLEOTIDE SEQUENCE</scope>
</reference>
<dbReference type="Pfam" id="PF01312">
    <property type="entry name" value="Bac_export_2"/>
    <property type="match status" value="1"/>
</dbReference>
<evidence type="ECO:0000256" key="13">
    <source>
        <dbReference type="SAM" id="Phobius"/>
    </source>
</evidence>
<feature type="compositionally biased region" description="Basic and acidic residues" evidence="12">
    <location>
        <begin position="7"/>
        <end position="27"/>
    </location>
</feature>
<dbReference type="PANTHER" id="PTHR30531:SF12">
    <property type="entry name" value="FLAGELLAR BIOSYNTHETIC PROTEIN FLHB"/>
    <property type="match status" value="1"/>
</dbReference>
<gene>
    <name evidence="14" type="primary">flhB_13</name>
    <name evidence="14" type="ORF">SDC9_82081</name>
</gene>
<evidence type="ECO:0000256" key="2">
    <source>
        <dbReference type="ARBA" id="ARBA00010690"/>
    </source>
</evidence>
<evidence type="ECO:0000256" key="3">
    <source>
        <dbReference type="ARBA" id="ARBA00021622"/>
    </source>
</evidence>
<dbReference type="PANTHER" id="PTHR30531">
    <property type="entry name" value="FLAGELLAR BIOSYNTHETIC PROTEIN FLHB"/>
    <property type="match status" value="1"/>
</dbReference>
<dbReference type="EMBL" id="VSSQ01007300">
    <property type="protein sequence ID" value="MPM35488.1"/>
    <property type="molecule type" value="Genomic_DNA"/>
</dbReference>
<keyword evidence="4" id="KW-0813">Transport</keyword>
<keyword evidence="5" id="KW-1003">Cell membrane</keyword>